<evidence type="ECO:0000256" key="2">
    <source>
        <dbReference type="ARBA" id="ARBA00022741"/>
    </source>
</evidence>
<dbReference type="PANTHER" id="PTHR23359">
    <property type="entry name" value="NUCLEOTIDE KINASE"/>
    <property type="match status" value="1"/>
</dbReference>
<comment type="caution">
    <text evidence="5">The sequence shown here is derived from an EMBL/GenBank/DDBJ whole genome shotgun (WGS) entry which is preliminary data.</text>
</comment>
<keyword evidence="2" id="KW-0547">Nucleotide-binding</keyword>
<dbReference type="RefSeq" id="XP_067803729.1">
    <property type="nucleotide sequence ID" value="XM_067947165.1"/>
</dbReference>
<dbReference type="AlphaFoldDB" id="A0AAD9UPH1"/>
<keyword evidence="6" id="KW-1185">Reference proteome</keyword>
<protein>
    <submittedName>
        <fullName evidence="5">Bifunctional Adenylate kinase</fullName>
    </submittedName>
</protein>
<dbReference type="EMBL" id="JALLKP010000002">
    <property type="protein sequence ID" value="KAK2196887.1"/>
    <property type="molecule type" value="Genomic_DNA"/>
</dbReference>
<evidence type="ECO:0000256" key="4">
    <source>
        <dbReference type="RuleBase" id="RU003330"/>
    </source>
</evidence>
<proteinExistence type="inferred from homology"/>
<gene>
    <name evidence="5" type="ORF">BdWA1_002136</name>
</gene>
<dbReference type="InterPro" id="IPR000850">
    <property type="entry name" value="Adenylat/UMP-CMP_kin"/>
</dbReference>
<dbReference type="PRINTS" id="PR00094">
    <property type="entry name" value="ADENYLTKNASE"/>
</dbReference>
<dbReference type="Gene3D" id="3.40.50.300">
    <property type="entry name" value="P-loop containing nucleotide triphosphate hydrolases"/>
    <property type="match status" value="1"/>
</dbReference>
<dbReference type="GeneID" id="94336434"/>
<evidence type="ECO:0000256" key="3">
    <source>
        <dbReference type="ARBA" id="ARBA00022777"/>
    </source>
</evidence>
<organism evidence="5 6">
    <name type="scientific">Babesia duncani</name>
    <dbReference type="NCBI Taxonomy" id="323732"/>
    <lineage>
        <taxon>Eukaryota</taxon>
        <taxon>Sar</taxon>
        <taxon>Alveolata</taxon>
        <taxon>Apicomplexa</taxon>
        <taxon>Aconoidasida</taxon>
        <taxon>Piroplasmida</taxon>
        <taxon>Babesiidae</taxon>
        <taxon>Babesia</taxon>
    </lineage>
</organism>
<keyword evidence="3 4" id="KW-0418">Kinase</keyword>
<dbReference type="GO" id="GO:0006139">
    <property type="term" value="P:nucleobase-containing compound metabolic process"/>
    <property type="evidence" value="ECO:0007669"/>
    <property type="project" value="InterPro"/>
</dbReference>
<keyword evidence="1 4" id="KW-0808">Transferase</keyword>
<dbReference type="InterPro" id="IPR027417">
    <property type="entry name" value="P-loop_NTPase"/>
</dbReference>
<evidence type="ECO:0000256" key="1">
    <source>
        <dbReference type="ARBA" id="ARBA00022679"/>
    </source>
</evidence>
<dbReference type="Pfam" id="PF00406">
    <property type="entry name" value="ADK"/>
    <property type="match status" value="1"/>
</dbReference>
<dbReference type="KEGG" id="bdw:94336434"/>
<dbReference type="SUPFAM" id="SSF52540">
    <property type="entry name" value="P-loop containing nucleoside triphosphate hydrolases"/>
    <property type="match status" value="1"/>
</dbReference>
<reference evidence="5" key="1">
    <citation type="journal article" date="2023" name="Nat. Microbiol.">
        <title>Babesia duncani multi-omics identifies virulence factors and drug targets.</title>
        <authorList>
            <person name="Singh P."/>
            <person name="Lonardi S."/>
            <person name="Liang Q."/>
            <person name="Vydyam P."/>
            <person name="Khabirova E."/>
            <person name="Fang T."/>
            <person name="Gihaz S."/>
            <person name="Thekkiniath J."/>
            <person name="Munshi M."/>
            <person name="Abel S."/>
            <person name="Ciampossin L."/>
            <person name="Batugedara G."/>
            <person name="Gupta M."/>
            <person name="Lu X.M."/>
            <person name="Lenz T."/>
            <person name="Chakravarty S."/>
            <person name="Cornillot E."/>
            <person name="Hu Y."/>
            <person name="Ma W."/>
            <person name="Gonzalez L.M."/>
            <person name="Sanchez S."/>
            <person name="Estrada K."/>
            <person name="Sanchez-Flores A."/>
            <person name="Montero E."/>
            <person name="Harb O.S."/>
            <person name="Le Roch K.G."/>
            <person name="Mamoun C.B."/>
        </authorList>
    </citation>
    <scope>NUCLEOTIDE SEQUENCE</scope>
    <source>
        <strain evidence="5">WA1</strain>
    </source>
</reference>
<dbReference type="InterPro" id="IPR033690">
    <property type="entry name" value="Adenylat_kinase_CS"/>
</dbReference>
<evidence type="ECO:0000313" key="5">
    <source>
        <dbReference type="EMBL" id="KAK2196887.1"/>
    </source>
</evidence>
<sequence>MDNIPVNLNPFLVFFGPPGVGKGTFSRLVAKEYNFDRIVTGDLLRREVALGTNLGSKVSSILSAGKYVQDELICDIVGYIYITILLYRNNIGKNARGIVFDGFPRTSVQVQYLKGIAETWGSKIYCMNLTLPVNILIKRLQGRRVCYSKKVENVQICTQCDSTYNVCSINDGEYVMEPLLPTPQDIQKVWAIS</sequence>
<dbReference type="PROSITE" id="PS00113">
    <property type="entry name" value="ADENYLATE_KINASE"/>
    <property type="match status" value="1"/>
</dbReference>
<evidence type="ECO:0000313" key="6">
    <source>
        <dbReference type="Proteomes" id="UP001214638"/>
    </source>
</evidence>
<name>A0AAD9UPH1_9APIC</name>
<dbReference type="CDD" id="cd01428">
    <property type="entry name" value="ADK"/>
    <property type="match status" value="1"/>
</dbReference>
<dbReference type="GO" id="GO:0005524">
    <property type="term" value="F:ATP binding"/>
    <property type="evidence" value="ECO:0007669"/>
    <property type="project" value="InterPro"/>
</dbReference>
<accession>A0AAD9UPH1</accession>
<dbReference type="Proteomes" id="UP001214638">
    <property type="component" value="Unassembled WGS sequence"/>
</dbReference>
<dbReference type="GO" id="GO:0019205">
    <property type="term" value="F:nucleobase-containing compound kinase activity"/>
    <property type="evidence" value="ECO:0007669"/>
    <property type="project" value="InterPro"/>
</dbReference>
<comment type="similarity">
    <text evidence="4">Belongs to the adenylate kinase family.</text>
</comment>